<proteinExistence type="predicted"/>
<evidence type="ECO:0000313" key="1">
    <source>
        <dbReference type="EMBL" id="PNE36646.1"/>
    </source>
</evidence>
<dbReference type="Proteomes" id="UP000236047">
    <property type="component" value="Unassembled WGS sequence"/>
</dbReference>
<organism evidence="1 2">
    <name type="scientific">Streptomyces noursei</name>
    <name type="common">Streptomyces albulus</name>
    <dbReference type="NCBI Taxonomy" id="1971"/>
    <lineage>
        <taxon>Bacteria</taxon>
        <taxon>Bacillati</taxon>
        <taxon>Actinomycetota</taxon>
        <taxon>Actinomycetes</taxon>
        <taxon>Kitasatosporales</taxon>
        <taxon>Streptomycetaceae</taxon>
        <taxon>Streptomyces</taxon>
    </lineage>
</organism>
<accession>A0A2N8P6L8</accession>
<protein>
    <submittedName>
        <fullName evidence="1">Uncharacterized protein</fullName>
    </submittedName>
</protein>
<gene>
    <name evidence="1" type="ORF">AOB60_42150</name>
</gene>
<sequence length="62" mass="7077">MDAEVVVHWPGEERPIRVRARAVTVSGADFHYRADALVGGPVRTRTWTVQPGAWRLRLPRQE</sequence>
<comment type="caution">
    <text evidence="1">The sequence shown here is derived from an EMBL/GenBank/DDBJ whole genome shotgun (WGS) entry which is preliminary data.</text>
</comment>
<reference evidence="2" key="1">
    <citation type="submission" date="2015-09" db="EMBL/GenBank/DDBJ databases">
        <authorList>
            <person name="Graham D.E."/>
            <person name="Mahan K.M."/>
            <person name="Klingeman D.M."/>
            <person name="Fida T."/>
            <person name="Giannone R.J."/>
            <person name="Hettich R.L."/>
            <person name="Parry R.J."/>
            <person name="Spain J.C."/>
        </authorList>
    </citation>
    <scope>NUCLEOTIDE SEQUENCE [LARGE SCALE GENOMIC DNA]</scope>
    <source>
        <strain evidence="2">JCM 4701</strain>
    </source>
</reference>
<dbReference type="EMBL" id="LJSN01000005">
    <property type="protein sequence ID" value="PNE36646.1"/>
    <property type="molecule type" value="Genomic_DNA"/>
</dbReference>
<evidence type="ECO:0000313" key="2">
    <source>
        <dbReference type="Proteomes" id="UP000236047"/>
    </source>
</evidence>
<keyword evidence="2" id="KW-1185">Reference proteome</keyword>
<dbReference type="AlphaFoldDB" id="A0A2N8P6L8"/>
<name>A0A2N8P6L8_STRNR</name>